<organism evidence="1 2">
    <name type="scientific">Erwinia piriflorinigrans CFBP 5888</name>
    <dbReference type="NCBI Taxonomy" id="1161919"/>
    <lineage>
        <taxon>Bacteria</taxon>
        <taxon>Pseudomonadati</taxon>
        <taxon>Pseudomonadota</taxon>
        <taxon>Gammaproteobacteria</taxon>
        <taxon>Enterobacterales</taxon>
        <taxon>Erwiniaceae</taxon>
        <taxon>Erwinia</taxon>
    </lineage>
</organism>
<comment type="caution">
    <text evidence="1">The sequence shown here is derived from an EMBL/GenBank/DDBJ whole genome shotgun (WGS) entry which is preliminary data.</text>
</comment>
<evidence type="ECO:0000313" key="1">
    <source>
        <dbReference type="EMBL" id="CCG87947.1"/>
    </source>
</evidence>
<evidence type="ECO:0000313" key="2">
    <source>
        <dbReference type="Proteomes" id="UP000018217"/>
    </source>
</evidence>
<dbReference type="AlphaFoldDB" id="V5Z991"/>
<keyword evidence="2" id="KW-1185">Reference proteome</keyword>
<dbReference type="STRING" id="1161919.EPIR_2584"/>
<accession>V5Z991</accession>
<reference evidence="1 2" key="1">
    <citation type="journal article" date="2013" name="Syst. Appl. Microbiol.">
        <title>Phylogenetic position and virulence apparatus of the pear flower necrosis pathogen Erwinia piriflorinigrans CFBP 5888T as assessed by comparative genomics.</title>
        <authorList>
            <person name="Smits T.H."/>
            <person name="Rezzonico F."/>
            <person name="Lopez M.M."/>
            <person name="Blom J."/>
            <person name="Goesmann A."/>
            <person name="Frey J.E."/>
            <person name="Duffy B."/>
        </authorList>
    </citation>
    <scope>NUCLEOTIDE SEQUENCE [LARGE SCALE GENOMIC DNA]</scope>
    <source>
        <strain evidence="2">CFBP5888</strain>
    </source>
</reference>
<protein>
    <submittedName>
        <fullName evidence="1">Uncharacterized protein</fullName>
    </submittedName>
</protein>
<name>V5Z991_9GAMM</name>
<sequence length="46" mass="5482">MIVGNVMMPPEDEPVERKKCIKFIDNLRQRRSGFIYRLVLCNEKTL</sequence>
<proteinExistence type="predicted"/>
<dbReference type="EMBL" id="CAHS01000015">
    <property type="protein sequence ID" value="CCG87947.1"/>
    <property type="molecule type" value="Genomic_DNA"/>
</dbReference>
<dbReference type="Proteomes" id="UP000018217">
    <property type="component" value="Unassembled WGS sequence"/>
</dbReference>
<gene>
    <name evidence="1" type="ORF">EPIR_2584</name>
</gene>